<dbReference type="InterPro" id="IPR011049">
    <property type="entry name" value="Serralysin-like_metalloprot_C"/>
</dbReference>
<dbReference type="InterPro" id="IPR001343">
    <property type="entry name" value="Hemolysn_Ca-bd"/>
</dbReference>
<dbReference type="SUPFAM" id="SSF51120">
    <property type="entry name" value="beta-Roll"/>
    <property type="match status" value="4"/>
</dbReference>
<dbReference type="Gene3D" id="2.150.10.10">
    <property type="entry name" value="Serralysin-like metalloprotease, C-terminal"/>
    <property type="match status" value="7"/>
</dbReference>
<dbReference type="GO" id="GO:0005576">
    <property type="term" value="C:extracellular region"/>
    <property type="evidence" value="ECO:0007669"/>
    <property type="project" value="UniProtKB-SubCell"/>
</dbReference>
<evidence type="ECO:0000259" key="9">
    <source>
        <dbReference type="Pfam" id="PF13403"/>
    </source>
</evidence>
<dbReference type="InterPro" id="IPR050557">
    <property type="entry name" value="RTX_toxin/Mannuronan_C5-epim"/>
</dbReference>
<accession>A0A562NH03</accession>
<dbReference type="InterPro" id="IPR036844">
    <property type="entry name" value="Hint_dom_sf"/>
</dbReference>
<dbReference type="InterPro" id="IPR028992">
    <property type="entry name" value="Hedgehog/Intein_dom"/>
</dbReference>
<evidence type="ECO:0000313" key="11">
    <source>
        <dbReference type="Proteomes" id="UP000316225"/>
    </source>
</evidence>
<keyword evidence="11" id="KW-1185">Reference proteome</keyword>
<sequence>MAVGYLVSLGSDLSAWNGDTIALTQTTFTPVRALGTDTATVGSGTWSVTGVLSDGTQVTNQILGGTYQTDSAGNLYFVPDVSMTSITSATVGTSPIYNGPTTLQQGNSFSNIMTGGTTPNTLDGLGGNDSLLGSSDFLPGGGDDRDVLNGGAGNDTLRGGNGNDRLTGGTGNDSLQGGAGADIADYSGATSGVNITLPSGGAAQTLTNTQTGGMGQDTLQGMDGLIGSAFADTLIGYDGHGTDPDGNTYTNHLDGGAGNDYIDGKTGGDYLFGGSGDDTVIGGLANGTQIGAYDDQIFGGDGNDVLYGDDTLGTDPGGGNDLIQGGAGNDSIIAGAGNDLVFGDADNDTIRGGAGNDTIYGGTGNDSLFGDAGNDVIHGGDGADTIQSGLGDDLVHGGAGGDHITNEGGRDTIYGEAGNDTILSGGSGAAYGGDGDDELQVAPGGSATLFGDAGNDRMIGHDTTNDLMYGGDGDDGMVGNGGDDSLYGDAGNDTINGFSGNDFLYGGSGNDLIGGGIGNDSIEGGTGDDTLYGDSYLGPDTVSGGDDTIRGDEGNDLIYGGAGQDLIYGGADNDTIHGGDGNDTLHGDAGNDSILGGAGNDSILGGAGNDYIEGGTGRDTIDGGAGNDVISGGAPGADDNQADMLTGGEGFDTFIAGNGDTILDFNTGAGQNISDNSQTNNDFVNLSGYYNTQNLAIYNAWAQANGQKVYATPLGWLRGDQSDGVLNDISTGHGFGQNFTFTIQTNGTQTAGNNLTWDNTSVVCFGSDALIETQNGPVPAGKLQVGDLVRTQDAGLQPIRWIGKRSLDEAALSEAARLRPIRIRAGALGDGLPSSDLIVSPQHRMLVRSKITRRMFGCDEVLIAAKQLLQIDGIEVAEDLTGVTYVHFLFDAHQIVFANGAASESMHTGEQALKSIGPSAVAEIHELFPELRNDERQTARLVVQGRTARKLAERHSINRKCLVS</sequence>
<keyword evidence="6" id="KW-0843">Virulence</keyword>
<dbReference type="PRINTS" id="PR00313">
    <property type="entry name" value="CABNDNGRPT"/>
</dbReference>
<evidence type="ECO:0000313" key="10">
    <source>
        <dbReference type="EMBL" id="TWI31191.1"/>
    </source>
</evidence>
<comment type="caution">
    <text evidence="10">The sequence shown here is derived from an EMBL/GenBank/DDBJ whole genome shotgun (WGS) entry which is preliminary data.</text>
</comment>
<comment type="subcellular location">
    <subcellularLocation>
        <location evidence="1">Membrane</location>
    </subcellularLocation>
    <subcellularLocation>
        <location evidence="2">Secreted</location>
    </subcellularLocation>
</comment>
<dbReference type="GO" id="GO:0016020">
    <property type="term" value="C:membrane"/>
    <property type="evidence" value="ECO:0007669"/>
    <property type="project" value="UniProtKB-SubCell"/>
</dbReference>
<dbReference type="EMBL" id="VLKU01000010">
    <property type="protein sequence ID" value="TWI31191.1"/>
    <property type="molecule type" value="Genomic_DNA"/>
</dbReference>
<evidence type="ECO:0000256" key="5">
    <source>
        <dbReference type="ARBA" id="ARBA00022737"/>
    </source>
</evidence>
<keyword evidence="4" id="KW-0800">Toxin</keyword>
<keyword evidence="3" id="KW-0964">Secreted</keyword>
<dbReference type="PRINTS" id="PR01488">
    <property type="entry name" value="RTXTOXINA"/>
</dbReference>
<dbReference type="Proteomes" id="UP000316225">
    <property type="component" value="Unassembled WGS sequence"/>
</dbReference>
<dbReference type="OrthoDB" id="6305173at2"/>
<evidence type="ECO:0000256" key="8">
    <source>
        <dbReference type="SAM" id="MobiDB-lite"/>
    </source>
</evidence>
<dbReference type="Pfam" id="PF00353">
    <property type="entry name" value="HemolysinCabind"/>
    <property type="match status" value="12"/>
</dbReference>
<evidence type="ECO:0000256" key="6">
    <source>
        <dbReference type="ARBA" id="ARBA00023026"/>
    </source>
</evidence>
<dbReference type="PROSITE" id="PS00330">
    <property type="entry name" value="HEMOLYSIN_CALCIUM"/>
    <property type="match status" value="9"/>
</dbReference>
<dbReference type="GO" id="GO:0005509">
    <property type="term" value="F:calcium ion binding"/>
    <property type="evidence" value="ECO:0007669"/>
    <property type="project" value="InterPro"/>
</dbReference>
<evidence type="ECO:0000256" key="3">
    <source>
        <dbReference type="ARBA" id="ARBA00022525"/>
    </source>
</evidence>
<evidence type="ECO:0000256" key="2">
    <source>
        <dbReference type="ARBA" id="ARBA00004613"/>
    </source>
</evidence>
<keyword evidence="5" id="KW-0677">Repeat</keyword>
<dbReference type="Pfam" id="PF13403">
    <property type="entry name" value="Hint_2"/>
    <property type="match status" value="1"/>
</dbReference>
<protein>
    <submittedName>
        <fullName evidence="10">Ca2+-binding RTX toxin-like protein</fullName>
    </submittedName>
</protein>
<dbReference type="PANTHER" id="PTHR38340">
    <property type="entry name" value="S-LAYER PROTEIN"/>
    <property type="match status" value="1"/>
</dbReference>
<dbReference type="PANTHER" id="PTHR38340:SF1">
    <property type="entry name" value="S-LAYER PROTEIN"/>
    <property type="match status" value="1"/>
</dbReference>
<dbReference type="InterPro" id="IPR018511">
    <property type="entry name" value="Hemolysin-typ_Ca-bd_CS"/>
</dbReference>
<keyword evidence="7" id="KW-0472">Membrane</keyword>
<organism evidence="10 11">
    <name type="scientific">Paracoccus sulfuroxidans</name>
    <dbReference type="NCBI Taxonomy" id="384678"/>
    <lineage>
        <taxon>Bacteria</taxon>
        <taxon>Pseudomonadati</taxon>
        <taxon>Pseudomonadota</taxon>
        <taxon>Alphaproteobacteria</taxon>
        <taxon>Rhodobacterales</taxon>
        <taxon>Paracoccaceae</taxon>
        <taxon>Paracoccus</taxon>
    </lineage>
</organism>
<dbReference type="GO" id="GO:0090729">
    <property type="term" value="F:toxin activity"/>
    <property type="evidence" value="ECO:0007669"/>
    <property type="project" value="UniProtKB-KW"/>
</dbReference>
<evidence type="ECO:0000256" key="4">
    <source>
        <dbReference type="ARBA" id="ARBA00022656"/>
    </source>
</evidence>
<dbReference type="SUPFAM" id="SSF51294">
    <property type="entry name" value="Hedgehog/intein (Hint) domain"/>
    <property type="match status" value="1"/>
</dbReference>
<gene>
    <name evidence="10" type="ORF">IQ24_03049</name>
</gene>
<feature type="domain" description="Hedgehog/Intein (Hint)" evidence="9">
    <location>
        <begin position="763"/>
        <end position="909"/>
    </location>
</feature>
<name>A0A562NH03_9RHOB</name>
<proteinExistence type="predicted"/>
<dbReference type="InterPro" id="IPR003995">
    <property type="entry name" value="RTX_toxin_determinant-A"/>
</dbReference>
<evidence type="ECO:0000256" key="7">
    <source>
        <dbReference type="ARBA" id="ARBA00023136"/>
    </source>
</evidence>
<reference evidence="10 11" key="1">
    <citation type="journal article" date="2015" name="Stand. Genomic Sci.">
        <title>Genomic Encyclopedia of Bacterial and Archaeal Type Strains, Phase III: the genomes of soil and plant-associated and newly described type strains.</title>
        <authorList>
            <person name="Whitman W.B."/>
            <person name="Woyke T."/>
            <person name="Klenk H.P."/>
            <person name="Zhou Y."/>
            <person name="Lilburn T.G."/>
            <person name="Beck B.J."/>
            <person name="De Vos P."/>
            <person name="Vandamme P."/>
            <person name="Eisen J.A."/>
            <person name="Garrity G."/>
            <person name="Hugenholtz P."/>
            <person name="Kyrpides N.C."/>
        </authorList>
    </citation>
    <scope>NUCLEOTIDE SEQUENCE [LARGE SCALE GENOMIC DNA]</scope>
    <source>
        <strain evidence="10 11">CGMCC 1.5364</strain>
    </source>
</reference>
<dbReference type="RefSeq" id="WP_145399143.1">
    <property type="nucleotide sequence ID" value="NZ_VLKU01000010.1"/>
</dbReference>
<evidence type="ECO:0000256" key="1">
    <source>
        <dbReference type="ARBA" id="ARBA00004370"/>
    </source>
</evidence>
<feature type="region of interest" description="Disordered" evidence="8">
    <location>
        <begin position="133"/>
        <end position="175"/>
    </location>
</feature>
<dbReference type="AlphaFoldDB" id="A0A562NH03"/>